<evidence type="ECO:0000313" key="2">
    <source>
        <dbReference type="EMBL" id="BAD30559.1"/>
    </source>
</evidence>
<dbReference type="AlphaFoldDB" id="Q69RQ9"/>
<dbReference type="Proteomes" id="UP000000763">
    <property type="component" value="Chromosome 7"/>
</dbReference>
<evidence type="ECO:0000256" key="1">
    <source>
        <dbReference type="SAM" id="MobiDB-lite"/>
    </source>
</evidence>
<reference evidence="3" key="2">
    <citation type="submission" date="2002-05" db="EMBL/GenBank/DDBJ databases">
        <title>Oryza sativa nipponbare(GA3) genomic DNA, chromosome 7, BAC clone:OSJNBb0041J06.</title>
        <authorList>
            <person name="Sasaki T."/>
            <person name="Matsumoto T."/>
            <person name="Katayose Y."/>
        </authorList>
    </citation>
    <scope>NUCLEOTIDE SEQUENCE</scope>
</reference>
<accession>Q69RQ9</accession>
<organism evidence="3 4">
    <name type="scientific">Oryza sativa subsp. japonica</name>
    <name type="common">Rice</name>
    <dbReference type="NCBI Taxonomy" id="39947"/>
    <lineage>
        <taxon>Eukaryota</taxon>
        <taxon>Viridiplantae</taxon>
        <taxon>Streptophyta</taxon>
        <taxon>Embryophyta</taxon>
        <taxon>Tracheophyta</taxon>
        <taxon>Spermatophyta</taxon>
        <taxon>Magnoliopsida</taxon>
        <taxon>Liliopsida</taxon>
        <taxon>Poales</taxon>
        <taxon>Poaceae</taxon>
        <taxon>BOP clade</taxon>
        <taxon>Oryzoideae</taxon>
        <taxon>Oryzeae</taxon>
        <taxon>Oryzinae</taxon>
        <taxon>Oryza</taxon>
        <taxon>Oryza sativa</taxon>
    </lineage>
</organism>
<evidence type="ECO:0000313" key="4">
    <source>
        <dbReference type="Proteomes" id="UP000000763"/>
    </source>
</evidence>
<reference evidence="2" key="1">
    <citation type="submission" date="2001-10" db="EMBL/GenBank/DDBJ databases">
        <title>Oryza sativa nipponbare(GA3) genomic DNA, chromosome 7, PAC clone:P0048D08.</title>
        <authorList>
            <person name="Sasaki T."/>
            <person name="Matsumoto T."/>
            <person name="Yamamoto K."/>
        </authorList>
    </citation>
    <scope>NUCLEOTIDE SEQUENCE</scope>
</reference>
<protein>
    <submittedName>
        <fullName evidence="3">Uncharacterized protein</fullName>
    </submittedName>
</protein>
<proteinExistence type="predicted"/>
<dbReference type="EMBL" id="AP004269">
    <property type="protein sequence ID" value="BAD30559.1"/>
    <property type="molecule type" value="Genomic_DNA"/>
</dbReference>
<gene>
    <name evidence="2" type="primary">P0048D08.105</name>
    <name evidence="3" type="ORF">OSJNBb0041J06.141</name>
</gene>
<dbReference type="EMBL" id="AP005176">
    <property type="protein sequence ID" value="BAD31036.1"/>
    <property type="molecule type" value="Genomic_DNA"/>
</dbReference>
<feature type="region of interest" description="Disordered" evidence="1">
    <location>
        <begin position="1"/>
        <end position="21"/>
    </location>
</feature>
<feature type="region of interest" description="Disordered" evidence="1">
    <location>
        <begin position="34"/>
        <end position="56"/>
    </location>
</feature>
<reference evidence="4" key="4">
    <citation type="journal article" date="2008" name="Nucleic Acids Res.">
        <title>The rice annotation project database (RAP-DB): 2008 update.</title>
        <authorList>
            <consortium name="The rice annotation project (RAP)"/>
        </authorList>
    </citation>
    <scope>GENOME REANNOTATION</scope>
    <source>
        <strain evidence="4">cv. Nipponbare</strain>
    </source>
</reference>
<sequence>MPKRRTKVAAEAEDEEAGGEQKLLETALTCADERKGGKSYGMEEKGKKGKKGRGEL</sequence>
<reference evidence="4" key="3">
    <citation type="journal article" date="2005" name="Nature">
        <title>The map-based sequence of the rice genome.</title>
        <authorList>
            <consortium name="International rice genome sequencing project (IRGSP)"/>
            <person name="Matsumoto T."/>
            <person name="Wu J."/>
            <person name="Kanamori H."/>
            <person name="Katayose Y."/>
            <person name="Fujisawa M."/>
            <person name="Namiki N."/>
            <person name="Mizuno H."/>
            <person name="Yamamoto K."/>
            <person name="Antonio B.A."/>
            <person name="Baba T."/>
            <person name="Sakata K."/>
            <person name="Nagamura Y."/>
            <person name="Aoki H."/>
            <person name="Arikawa K."/>
            <person name="Arita K."/>
            <person name="Bito T."/>
            <person name="Chiden Y."/>
            <person name="Fujitsuka N."/>
            <person name="Fukunaka R."/>
            <person name="Hamada M."/>
            <person name="Harada C."/>
            <person name="Hayashi A."/>
            <person name="Hijishita S."/>
            <person name="Honda M."/>
            <person name="Hosokawa S."/>
            <person name="Ichikawa Y."/>
            <person name="Idonuma A."/>
            <person name="Iijima M."/>
            <person name="Ikeda M."/>
            <person name="Ikeno M."/>
            <person name="Ito K."/>
            <person name="Ito S."/>
            <person name="Ito T."/>
            <person name="Ito Y."/>
            <person name="Ito Y."/>
            <person name="Iwabuchi A."/>
            <person name="Kamiya K."/>
            <person name="Karasawa W."/>
            <person name="Kurita K."/>
            <person name="Katagiri S."/>
            <person name="Kikuta A."/>
            <person name="Kobayashi H."/>
            <person name="Kobayashi N."/>
            <person name="Machita K."/>
            <person name="Maehara T."/>
            <person name="Masukawa M."/>
            <person name="Mizubayashi T."/>
            <person name="Mukai Y."/>
            <person name="Nagasaki H."/>
            <person name="Nagata Y."/>
            <person name="Naito S."/>
            <person name="Nakashima M."/>
            <person name="Nakama Y."/>
            <person name="Nakamichi Y."/>
            <person name="Nakamura M."/>
            <person name="Meguro A."/>
            <person name="Negishi M."/>
            <person name="Ohta I."/>
            <person name="Ohta T."/>
            <person name="Okamoto M."/>
            <person name="Ono N."/>
            <person name="Saji S."/>
            <person name="Sakaguchi M."/>
            <person name="Sakai K."/>
            <person name="Shibata M."/>
            <person name="Shimokawa T."/>
            <person name="Song J."/>
            <person name="Takazaki Y."/>
            <person name="Terasawa K."/>
            <person name="Tsugane M."/>
            <person name="Tsuji K."/>
            <person name="Ueda S."/>
            <person name="Waki K."/>
            <person name="Yamagata H."/>
            <person name="Yamamoto M."/>
            <person name="Yamamoto S."/>
            <person name="Yamane H."/>
            <person name="Yoshiki S."/>
            <person name="Yoshihara R."/>
            <person name="Yukawa K."/>
            <person name="Zhong H."/>
            <person name="Yano M."/>
            <person name="Yuan Q."/>
            <person name="Ouyang S."/>
            <person name="Liu J."/>
            <person name="Jones K.M."/>
            <person name="Gansberger K."/>
            <person name="Moffat K."/>
            <person name="Hill J."/>
            <person name="Bera J."/>
            <person name="Fadrosh D."/>
            <person name="Jin S."/>
            <person name="Johri S."/>
            <person name="Kim M."/>
            <person name="Overton L."/>
            <person name="Reardon M."/>
            <person name="Tsitrin T."/>
            <person name="Vuong H."/>
            <person name="Weaver B."/>
            <person name="Ciecko A."/>
            <person name="Tallon L."/>
            <person name="Jackson J."/>
            <person name="Pai G."/>
            <person name="Aken S.V."/>
            <person name="Utterback T."/>
            <person name="Reidmuller S."/>
            <person name="Feldblyum T."/>
            <person name="Hsiao J."/>
            <person name="Zismann V."/>
            <person name="Iobst S."/>
            <person name="de Vazeille A.R."/>
            <person name="Buell C.R."/>
            <person name="Ying K."/>
            <person name="Li Y."/>
            <person name="Lu T."/>
            <person name="Huang Y."/>
            <person name="Zhao Q."/>
            <person name="Feng Q."/>
            <person name="Zhang L."/>
            <person name="Zhu J."/>
            <person name="Weng Q."/>
            <person name="Mu J."/>
            <person name="Lu Y."/>
            <person name="Fan D."/>
            <person name="Liu Y."/>
            <person name="Guan J."/>
            <person name="Zhang Y."/>
            <person name="Yu S."/>
            <person name="Liu X."/>
            <person name="Zhang Y."/>
            <person name="Hong G."/>
            <person name="Han B."/>
            <person name="Choisne N."/>
            <person name="Demange N."/>
            <person name="Orjeda G."/>
            <person name="Samain S."/>
            <person name="Cattolico L."/>
            <person name="Pelletier E."/>
            <person name="Couloux A."/>
            <person name="Segurens B."/>
            <person name="Wincker P."/>
            <person name="D'Hont A."/>
            <person name="Scarpelli C."/>
            <person name="Weissenbach J."/>
            <person name="Salanoubat M."/>
            <person name="Quetier F."/>
            <person name="Yu Y."/>
            <person name="Kim H.R."/>
            <person name="Rambo T."/>
            <person name="Currie J."/>
            <person name="Collura K."/>
            <person name="Luo M."/>
            <person name="Yang T."/>
            <person name="Ammiraju J.S.S."/>
            <person name="Engler F."/>
            <person name="Soderlund C."/>
            <person name="Wing R.A."/>
            <person name="Palmer L.E."/>
            <person name="de la Bastide M."/>
            <person name="Spiegel L."/>
            <person name="Nascimento L."/>
            <person name="Zutavern T."/>
            <person name="O'Shaughnessy A."/>
            <person name="Dike S."/>
            <person name="Dedhia N."/>
            <person name="Preston R."/>
            <person name="Balija V."/>
            <person name="McCombie W.R."/>
            <person name="Chow T."/>
            <person name="Chen H."/>
            <person name="Chung M."/>
            <person name="Chen C."/>
            <person name="Shaw J."/>
            <person name="Wu H."/>
            <person name="Hsiao K."/>
            <person name="Chao Y."/>
            <person name="Chu M."/>
            <person name="Cheng C."/>
            <person name="Hour A."/>
            <person name="Lee P."/>
            <person name="Lin S."/>
            <person name="Lin Y."/>
            <person name="Liou J."/>
            <person name="Liu S."/>
            <person name="Hsing Y."/>
            <person name="Raghuvanshi S."/>
            <person name="Mohanty A."/>
            <person name="Bharti A.K."/>
            <person name="Gaur A."/>
            <person name="Gupta V."/>
            <person name="Kumar D."/>
            <person name="Ravi V."/>
            <person name="Vij S."/>
            <person name="Kapur A."/>
            <person name="Khurana P."/>
            <person name="Khurana P."/>
            <person name="Khurana J.P."/>
            <person name="Tyagi A.K."/>
            <person name="Gaikwad K."/>
            <person name="Singh A."/>
            <person name="Dalal V."/>
            <person name="Srivastava S."/>
            <person name="Dixit A."/>
            <person name="Pal A.K."/>
            <person name="Ghazi I.A."/>
            <person name="Yadav M."/>
            <person name="Pandit A."/>
            <person name="Bhargava A."/>
            <person name="Sureshbabu K."/>
            <person name="Batra K."/>
            <person name="Sharma T.R."/>
            <person name="Mohapatra T."/>
            <person name="Singh N.K."/>
            <person name="Messing J."/>
            <person name="Nelson A.B."/>
            <person name="Fuks G."/>
            <person name="Kavchok S."/>
            <person name="Keizer G."/>
            <person name="Linton E."/>
            <person name="Llaca V."/>
            <person name="Song R."/>
            <person name="Tanyolac B."/>
            <person name="Young S."/>
            <person name="Ho-Il K."/>
            <person name="Hahn J.H."/>
            <person name="Sangsakoo G."/>
            <person name="Vanavichit A."/>
            <person name="de Mattos Luiz.A.T."/>
            <person name="Zimmer P.D."/>
            <person name="Malone G."/>
            <person name="Dellagostin O."/>
            <person name="de Oliveira A.C."/>
            <person name="Bevan M."/>
            <person name="Bancroft I."/>
            <person name="Minx P."/>
            <person name="Cordum H."/>
            <person name="Wilson R."/>
            <person name="Cheng Z."/>
            <person name="Jin W."/>
            <person name="Jiang J."/>
            <person name="Leong S.A."/>
            <person name="Iwama H."/>
            <person name="Gojobori T."/>
            <person name="Itoh T."/>
            <person name="Niimura Y."/>
            <person name="Fujii Y."/>
            <person name="Habara T."/>
            <person name="Sakai H."/>
            <person name="Sato Y."/>
            <person name="Wilson G."/>
            <person name="Kumar K."/>
            <person name="McCouch S."/>
            <person name="Juretic N."/>
            <person name="Hoen D."/>
            <person name="Wright S."/>
            <person name="Bruskiewich R."/>
            <person name="Bureau T."/>
            <person name="Miyao A."/>
            <person name="Hirochika H."/>
            <person name="Nishikawa T."/>
            <person name="Kadowaki K."/>
            <person name="Sugiura M."/>
            <person name="Burr B."/>
            <person name="Sasaki T."/>
        </authorList>
    </citation>
    <scope>NUCLEOTIDE SEQUENCE [LARGE SCALE GENOMIC DNA]</scope>
    <source>
        <strain evidence="4">cv. Nipponbare</strain>
    </source>
</reference>
<name>Q69RQ9_ORYSJ</name>
<evidence type="ECO:0000313" key="3">
    <source>
        <dbReference type="EMBL" id="BAD31036.1"/>
    </source>
</evidence>